<dbReference type="Proteomes" id="UP000641646">
    <property type="component" value="Unassembled WGS sequence"/>
</dbReference>
<keyword evidence="2" id="KW-1185">Reference proteome</keyword>
<dbReference type="AlphaFoldDB" id="A0A926VDU4"/>
<comment type="caution">
    <text evidence="1">The sequence shown here is derived from an EMBL/GenBank/DDBJ whole genome shotgun (WGS) entry which is preliminary data.</text>
</comment>
<gene>
    <name evidence="1" type="ORF">H6G03_08025</name>
</gene>
<dbReference type="EMBL" id="JACJPW010000015">
    <property type="protein sequence ID" value="MBD2181047.1"/>
    <property type="molecule type" value="Genomic_DNA"/>
</dbReference>
<reference evidence="1" key="1">
    <citation type="journal article" date="2015" name="ISME J.">
        <title>Draft Genome Sequence of Streptomyces incarnatus NRRL8089, which Produces the Nucleoside Antibiotic Sinefungin.</title>
        <authorList>
            <person name="Oshima K."/>
            <person name="Hattori M."/>
            <person name="Shimizu H."/>
            <person name="Fukuda K."/>
            <person name="Nemoto M."/>
            <person name="Inagaki K."/>
            <person name="Tamura T."/>
        </authorList>
    </citation>
    <scope>NUCLEOTIDE SEQUENCE</scope>
    <source>
        <strain evidence="1">FACHB-1375</strain>
    </source>
</reference>
<evidence type="ECO:0000313" key="2">
    <source>
        <dbReference type="Proteomes" id="UP000641646"/>
    </source>
</evidence>
<reference evidence="1" key="2">
    <citation type="submission" date="2020-08" db="EMBL/GenBank/DDBJ databases">
        <authorList>
            <person name="Chen M."/>
            <person name="Teng W."/>
            <person name="Zhao L."/>
            <person name="Hu C."/>
            <person name="Zhou Y."/>
            <person name="Han B."/>
            <person name="Song L."/>
            <person name="Shu W."/>
        </authorList>
    </citation>
    <scope>NUCLEOTIDE SEQUENCE</scope>
    <source>
        <strain evidence="1">FACHB-1375</strain>
    </source>
</reference>
<name>A0A926VDU4_9CYAN</name>
<sequence>MKQKNQQTTITNKIKKWIQTAKEAETARFAVPITRLTSIKSFCTNKTATQQFALYIAKRIQEQMNQDGRPEHFSESEWSQQSQLMNEAIALMEIYLENSTYETQQSFRRLLKEIDSLQGDDYRIFCWTTVRFVVSGNLLNLEYALRCFVEEDFPYWAYKLAKEYVERYASQYGTGITPESIPMLLEIAEFWCQHYFSESLTQKFPQLMLNK</sequence>
<dbReference type="RefSeq" id="WP_190463809.1">
    <property type="nucleotide sequence ID" value="NZ_JACJPW010000015.1"/>
</dbReference>
<accession>A0A926VDU4</accession>
<proteinExistence type="predicted"/>
<protein>
    <submittedName>
        <fullName evidence="1">Uncharacterized protein</fullName>
    </submittedName>
</protein>
<evidence type="ECO:0000313" key="1">
    <source>
        <dbReference type="EMBL" id="MBD2181047.1"/>
    </source>
</evidence>
<organism evidence="1 2">
    <name type="scientific">Aerosakkonema funiforme FACHB-1375</name>
    <dbReference type="NCBI Taxonomy" id="2949571"/>
    <lineage>
        <taxon>Bacteria</taxon>
        <taxon>Bacillati</taxon>
        <taxon>Cyanobacteriota</taxon>
        <taxon>Cyanophyceae</taxon>
        <taxon>Oscillatoriophycideae</taxon>
        <taxon>Aerosakkonematales</taxon>
        <taxon>Aerosakkonemataceae</taxon>
        <taxon>Aerosakkonema</taxon>
    </lineage>
</organism>